<reference evidence="3" key="1">
    <citation type="journal article" date="2019" name="Int. J. Syst. Evol. Microbiol.">
        <title>The Global Catalogue of Microorganisms (GCM) 10K type strain sequencing project: providing services to taxonomists for standard genome sequencing and annotation.</title>
        <authorList>
            <consortium name="The Broad Institute Genomics Platform"/>
            <consortium name="The Broad Institute Genome Sequencing Center for Infectious Disease"/>
            <person name="Wu L."/>
            <person name="Ma J."/>
        </authorList>
    </citation>
    <scope>NUCLEOTIDE SEQUENCE [LARGE SCALE GENOMIC DNA]</scope>
    <source>
        <strain evidence="3">JCM 15589</strain>
    </source>
</reference>
<evidence type="ECO:0000313" key="3">
    <source>
        <dbReference type="Proteomes" id="UP001501138"/>
    </source>
</evidence>
<dbReference type="RefSeq" id="WP_344245963.1">
    <property type="nucleotide sequence ID" value="NZ_BAAAPM010000003.1"/>
</dbReference>
<proteinExistence type="predicted"/>
<dbReference type="EMBL" id="BAAAPM010000003">
    <property type="protein sequence ID" value="GAA1714463.1"/>
    <property type="molecule type" value="Genomic_DNA"/>
</dbReference>
<evidence type="ECO:0000256" key="1">
    <source>
        <dbReference type="SAM" id="MobiDB-lite"/>
    </source>
</evidence>
<gene>
    <name evidence="2" type="ORF">GCM10009809_08300</name>
</gene>
<feature type="compositionally biased region" description="Low complexity" evidence="1">
    <location>
        <begin position="202"/>
        <end position="211"/>
    </location>
</feature>
<keyword evidence="3" id="KW-1185">Reference proteome</keyword>
<protein>
    <submittedName>
        <fullName evidence="2">Uncharacterized protein</fullName>
    </submittedName>
</protein>
<dbReference type="Proteomes" id="UP001501138">
    <property type="component" value="Unassembled WGS sequence"/>
</dbReference>
<accession>A0ABP4UYM8</accession>
<feature type="region of interest" description="Disordered" evidence="1">
    <location>
        <begin position="23"/>
        <end position="88"/>
    </location>
</feature>
<organism evidence="2 3">
    <name type="scientific">Isoptericola hypogeus</name>
    <dbReference type="NCBI Taxonomy" id="300179"/>
    <lineage>
        <taxon>Bacteria</taxon>
        <taxon>Bacillati</taxon>
        <taxon>Actinomycetota</taxon>
        <taxon>Actinomycetes</taxon>
        <taxon>Micrococcales</taxon>
        <taxon>Promicromonosporaceae</taxon>
        <taxon>Isoptericola</taxon>
    </lineage>
</organism>
<name>A0ABP4UYM8_9MICO</name>
<evidence type="ECO:0000313" key="2">
    <source>
        <dbReference type="EMBL" id="GAA1714463.1"/>
    </source>
</evidence>
<sequence>MTVVVTVVDLAAAADVLQAEADENTQRKGLTPYEASRARERRAKVLAPKAAEAKREHGGTAPGRTSTGANLAPVSARKTRNVAATGTGYSGSTLDKVDTIRDAAEALALVAQGKRSNGRWARGSVPATPANGGSSISGDGWIMAMKQVGAVYDALGEPGLTAVLRGHVSLNAAVEQARIKLEDDARVTVPAPRSTPAPPTPSTAGRRGSRR</sequence>
<feature type="region of interest" description="Disordered" evidence="1">
    <location>
        <begin position="182"/>
        <end position="211"/>
    </location>
</feature>
<comment type="caution">
    <text evidence="2">The sequence shown here is derived from an EMBL/GenBank/DDBJ whole genome shotgun (WGS) entry which is preliminary data.</text>
</comment>